<dbReference type="InterPro" id="IPR045455">
    <property type="entry name" value="NrS-1_pol-like_helicase"/>
</dbReference>
<dbReference type="Gene3D" id="3.40.50.300">
    <property type="entry name" value="P-loop containing nucleotide triphosphate hydrolases"/>
    <property type="match status" value="1"/>
</dbReference>
<dbReference type="KEGG" id="dpf:ON006_26345"/>
<sequence>MMSEKAMYLRIGTSYFKKVLRPLSSGDTISSLIPWSAECIRLDHSRDYLKDRVDCYDGFCFVPSHLDYQQKVGGFYNRYQPFQHVARQGDASTIFQFLTHIFGEQIEMGYDYFKILLERPTQILPILCLVSEERGTGKTTFLHFVKSIFGENMTINSNEDFRSNFNIEWAQKLVIGVDETFLDRKEDSERIKNLSTARFYKVEAKGFDRQEVEFFGKFILCSNNEDHFIIAEPGEIRYWVRKVPPLKSEDHHLLAELRAQIPSFLHFLVSRDFVHPSKTRMWFTAEQISTPALKRLLNQNRNKLEVEIAHILLTIADEKDLDEIRFCTGDVQDWLNKKHIRFKDVSQIKRILQSAWKLSPASNSLAYPLYRFVTDGTVFEQTGKGRYYTLSRERINELNELP</sequence>
<dbReference type="Proteomes" id="UP001164653">
    <property type="component" value="Chromosome"/>
</dbReference>
<protein>
    <submittedName>
        <fullName evidence="2">DUF5906 domain-containing protein</fullName>
    </submittedName>
</protein>
<organism evidence="2 3">
    <name type="scientific">Dyadobacter pollutisoli</name>
    <dbReference type="NCBI Taxonomy" id="2910158"/>
    <lineage>
        <taxon>Bacteria</taxon>
        <taxon>Pseudomonadati</taxon>
        <taxon>Bacteroidota</taxon>
        <taxon>Cytophagia</taxon>
        <taxon>Cytophagales</taxon>
        <taxon>Spirosomataceae</taxon>
        <taxon>Dyadobacter</taxon>
    </lineage>
</organism>
<name>A0A9E8NA28_9BACT</name>
<gene>
    <name evidence="2" type="ORF">ON006_26345</name>
</gene>
<dbReference type="InterPro" id="IPR027417">
    <property type="entry name" value="P-loop_NTPase"/>
</dbReference>
<dbReference type="Pfam" id="PF19263">
    <property type="entry name" value="DUF5906"/>
    <property type="match status" value="1"/>
</dbReference>
<keyword evidence="3" id="KW-1185">Reference proteome</keyword>
<dbReference type="EMBL" id="CP112998">
    <property type="protein sequence ID" value="WAC11241.1"/>
    <property type="molecule type" value="Genomic_DNA"/>
</dbReference>
<evidence type="ECO:0000259" key="1">
    <source>
        <dbReference type="Pfam" id="PF19263"/>
    </source>
</evidence>
<evidence type="ECO:0000313" key="3">
    <source>
        <dbReference type="Proteomes" id="UP001164653"/>
    </source>
</evidence>
<reference evidence="2" key="1">
    <citation type="submission" date="2022-11" db="EMBL/GenBank/DDBJ databases">
        <title>Dyadobacter pollutisoli sp. nov., isolated from plastic dumped soil.</title>
        <authorList>
            <person name="Kim J.M."/>
            <person name="Kim K.R."/>
            <person name="Lee J.K."/>
            <person name="Hao L."/>
            <person name="Jeon C.O."/>
        </authorList>
    </citation>
    <scope>NUCLEOTIDE SEQUENCE</scope>
    <source>
        <strain evidence="2">U1</strain>
    </source>
</reference>
<feature type="domain" description="NrS-1 polymerase-like helicase" evidence="1">
    <location>
        <begin position="129"/>
        <end position="228"/>
    </location>
</feature>
<evidence type="ECO:0000313" key="2">
    <source>
        <dbReference type="EMBL" id="WAC11241.1"/>
    </source>
</evidence>
<accession>A0A9E8NA28</accession>
<dbReference type="RefSeq" id="WP_244824223.1">
    <property type="nucleotide sequence ID" value="NZ_CP112998.1"/>
</dbReference>
<proteinExistence type="predicted"/>
<dbReference type="AlphaFoldDB" id="A0A9E8NA28"/>